<evidence type="ECO:0000256" key="5">
    <source>
        <dbReference type="ARBA" id="ARBA00022989"/>
    </source>
</evidence>
<dbReference type="GeneID" id="14915446"/>
<accession>L8GNX5</accession>
<evidence type="ECO:0000256" key="6">
    <source>
        <dbReference type="ARBA" id="ARBA00023136"/>
    </source>
</evidence>
<comment type="similarity">
    <text evidence="2 7">Belongs to the battenin family.</text>
</comment>
<feature type="transmembrane region" description="Helical" evidence="7">
    <location>
        <begin position="275"/>
        <end position="296"/>
    </location>
</feature>
<evidence type="ECO:0000256" key="1">
    <source>
        <dbReference type="ARBA" id="ARBA00004127"/>
    </source>
</evidence>
<evidence type="ECO:0000256" key="2">
    <source>
        <dbReference type="ARBA" id="ARBA00007467"/>
    </source>
</evidence>
<dbReference type="TCDB" id="2.A.57.5.7">
    <property type="family name" value="the equilibrative nucleoside transporter (ent) family"/>
</dbReference>
<proteinExistence type="inferred from homology"/>
<dbReference type="Proteomes" id="UP000011083">
    <property type="component" value="Unassembled WGS sequence"/>
</dbReference>
<dbReference type="GO" id="GO:0012505">
    <property type="term" value="C:endomembrane system"/>
    <property type="evidence" value="ECO:0007669"/>
    <property type="project" value="UniProtKB-SubCell"/>
</dbReference>
<comment type="subcellular location">
    <subcellularLocation>
        <location evidence="1">Endomembrane system</location>
        <topology evidence="1">Multi-pass membrane protein</topology>
    </subcellularLocation>
    <subcellularLocation>
        <location evidence="7">Lysosome membrane</location>
        <topology evidence="7">Multi-pass membrane protein</topology>
    </subcellularLocation>
</comment>
<dbReference type="PRINTS" id="PR01315">
    <property type="entry name" value="BATTENIN"/>
</dbReference>
<keyword evidence="9" id="KW-1185">Reference proteome</keyword>
<dbReference type="STRING" id="1257118.L8GNX5"/>
<dbReference type="GO" id="GO:0051453">
    <property type="term" value="P:regulation of intracellular pH"/>
    <property type="evidence" value="ECO:0007669"/>
    <property type="project" value="TreeGrafter"/>
</dbReference>
<evidence type="ECO:0000313" key="9">
    <source>
        <dbReference type="Proteomes" id="UP000011083"/>
    </source>
</evidence>
<dbReference type="AlphaFoldDB" id="L8GNX5"/>
<reference evidence="8 9" key="1">
    <citation type="journal article" date="2013" name="Genome Biol.">
        <title>Genome of Acanthamoeba castellanii highlights extensive lateral gene transfer and early evolution of tyrosine kinase signaling.</title>
        <authorList>
            <person name="Clarke M."/>
            <person name="Lohan A.J."/>
            <person name="Liu B."/>
            <person name="Lagkouvardos I."/>
            <person name="Roy S."/>
            <person name="Zafar N."/>
            <person name="Bertelli C."/>
            <person name="Schilde C."/>
            <person name="Kianianmomeni A."/>
            <person name="Burglin T.R."/>
            <person name="Frech C."/>
            <person name="Turcotte B."/>
            <person name="Kopec K.O."/>
            <person name="Synnott J.M."/>
            <person name="Choo C."/>
            <person name="Paponov I."/>
            <person name="Finkler A."/>
            <person name="Soon Heng Tan C."/>
            <person name="Hutchins A.P."/>
            <person name="Weinmeier T."/>
            <person name="Rattei T."/>
            <person name="Chu J.S."/>
            <person name="Gimenez G."/>
            <person name="Irimia M."/>
            <person name="Rigden D.J."/>
            <person name="Fitzpatrick D.A."/>
            <person name="Lorenzo-Morales J."/>
            <person name="Bateman A."/>
            <person name="Chiu C.H."/>
            <person name="Tang P."/>
            <person name="Hegemann P."/>
            <person name="Fromm H."/>
            <person name="Raoult D."/>
            <person name="Greub G."/>
            <person name="Miranda-Saavedra D."/>
            <person name="Chen N."/>
            <person name="Nash P."/>
            <person name="Ginger M.L."/>
            <person name="Horn M."/>
            <person name="Schaap P."/>
            <person name="Caler L."/>
            <person name="Loftus B."/>
        </authorList>
    </citation>
    <scope>NUCLEOTIDE SEQUENCE [LARGE SCALE GENOMIC DNA]</scope>
    <source>
        <strain evidence="8 9">Neff</strain>
    </source>
</reference>
<keyword evidence="4 7" id="KW-0812">Transmembrane</keyword>
<dbReference type="OrthoDB" id="5965864at2759"/>
<sequence length="439" mass="48785">MGWFSEWQMPSFAAFRNWIGFFVLGLFNNFGYVIFLSAAEDIMKGSSGAVLLADILPTLCTKLIAPFFMHRIPYWLRVVVLTTAALGSFQLVAAWLRLLGVVLASFSAGFGEITFLALASFYPKFTLSAWSSGTGGAGVLGAVAYLGLTEWIGLSSKISLLAVSPLPVLIAVSFFVFITGEQNKKKIIYIPVSEEGNHAPNTEIEMDDLSPRSAVEVDEDDEAAPSLGGTYAAQPPPVVDTRGLSVQILEDSYAAPPPSGLPLFRMRMRRFFSQFALIKPLLPYMIPLFFVYYFEYAINSGISATLVFDGWGSDKVYKYYGLMYQIGVFVSRSSVDIFPIEKIWIPGVLQAANFVFLLCQAYWNFVPYVYIIFPIIFWEGLLGGATYVNSMYMIYKTISDKDREFSLGVVSLADDVGISLAALTSVFLEKWLRRHNNIH</sequence>
<feature type="transmembrane region" description="Helical" evidence="7">
    <location>
        <begin position="160"/>
        <end position="178"/>
    </location>
</feature>
<name>L8GNX5_ACACF</name>
<keyword evidence="3" id="KW-0813">Transport</keyword>
<feature type="transmembrane region" description="Helical" evidence="7">
    <location>
        <begin position="74"/>
        <end position="96"/>
    </location>
</feature>
<keyword evidence="7" id="KW-0458">Lysosome</keyword>
<evidence type="ECO:0000256" key="7">
    <source>
        <dbReference type="RuleBase" id="RU361113"/>
    </source>
</evidence>
<dbReference type="EMBL" id="KB008043">
    <property type="protein sequence ID" value="ELR14854.1"/>
    <property type="molecule type" value="Genomic_DNA"/>
</dbReference>
<dbReference type="PANTHER" id="PTHR10981">
    <property type="entry name" value="BATTENIN"/>
    <property type="match status" value="1"/>
</dbReference>
<dbReference type="InterPro" id="IPR003492">
    <property type="entry name" value="Battenin_disease_Cln3"/>
</dbReference>
<dbReference type="PIRSF" id="PIRSF015974">
    <property type="entry name" value="CLN3_BTN1"/>
    <property type="match status" value="1"/>
</dbReference>
<gene>
    <name evidence="8" type="ORF">ACA1_130490</name>
</gene>
<feature type="transmembrane region" description="Helical" evidence="7">
    <location>
        <begin position="369"/>
        <end position="395"/>
    </location>
</feature>
<feature type="transmembrane region" description="Helical" evidence="7">
    <location>
        <begin position="129"/>
        <end position="148"/>
    </location>
</feature>
<dbReference type="PANTHER" id="PTHR10981:SF0">
    <property type="entry name" value="BATTENIN"/>
    <property type="match status" value="1"/>
</dbReference>
<dbReference type="VEuPathDB" id="AmoebaDB:ACA1_130490"/>
<dbReference type="InterPro" id="IPR036259">
    <property type="entry name" value="MFS_trans_sf"/>
</dbReference>
<dbReference type="SUPFAM" id="SSF103473">
    <property type="entry name" value="MFS general substrate transporter"/>
    <property type="match status" value="1"/>
</dbReference>
<protein>
    <recommendedName>
        <fullName evidence="7">Battenin</fullName>
    </recommendedName>
</protein>
<dbReference type="KEGG" id="acan:ACA1_130490"/>
<dbReference type="GO" id="GO:0005765">
    <property type="term" value="C:lysosomal membrane"/>
    <property type="evidence" value="ECO:0007669"/>
    <property type="project" value="UniProtKB-SubCell"/>
</dbReference>
<feature type="transmembrane region" description="Helical" evidence="7">
    <location>
        <begin position="18"/>
        <end position="39"/>
    </location>
</feature>
<evidence type="ECO:0000256" key="4">
    <source>
        <dbReference type="ARBA" id="ARBA00022692"/>
    </source>
</evidence>
<organism evidence="8 9">
    <name type="scientific">Acanthamoeba castellanii (strain ATCC 30010 / Neff)</name>
    <dbReference type="NCBI Taxonomy" id="1257118"/>
    <lineage>
        <taxon>Eukaryota</taxon>
        <taxon>Amoebozoa</taxon>
        <taxon>Discosea</taxon>
        <taxon>Longamoebia</taxon>
        <taxon>Centramoebida</taxon>
        <taxon>Acanthamoebidae</taxon>
        <taxon>Acanthamoeba</taxon>
    </lineage>
</organism>
<feature type="transmembrane region" description="Helical" evidence="7">
    <location>
        <begin position="102"/>
        <end position="122"/>
    </location>
</feature>
<dbReference type="Pfam" id="PF02487">
    <property type="entry name" value="CLN3"/>
    <property type="match status" value="1"/>
</dbReference>
<evidence type="ECO:0000313" key="8">
    <source>
        <dbReference type="EMBL" id="ELR14854.1"/>
    </source>
</evidence>
<keyword evidence="5 7" id="KW-1133">Transmembrane helix</keyword>
<dbReference type="OMA" id="WLCNWQV"/>
<dbReference type="InterPro" id="IPR018460">
    <property type="entry name" value="Battenin_disease_Cln3_subgr"/>
</dbReference>
<dbReference type="RefSeq" id="XP_004336867.1">
    <property type="nucleotide sequence ID" value="XM_004336819.1"/>
</dbReference>
<keyword evidence="6 7" id="KW-0472">Membrane</keyword>
<evidence type="ECO:0000256" key="3">
    <source>
        <dbReference type="ARBA" id="ARBA00022448"/>
    </source>
</evidence>